<dbReference type="PANTHER" id="PTHR23279">
    <property type="entry name" value="DEFECTIVE PROBOSCIS EXTENSION RESPONSE DPR -RELATED"/>
    <property type="match status" value="1"/>
</dbReference>
<feature type="signal peptide" evidence="2">
    <location>
        <begin position="1"/>
        <end position="23"/>
    </location>
</feature>
<dbReference type="InterPro" id="IPR036179">
    <property type="entry name" value="Ig-like_dom_sf"/>
</dbReference>
<dbReference type="Gene3D" id="2.60.40.10">
    <property type="entry name" value="Immunoglobulins"/>
    <property type="match status" value="2"/>
</dbReference>
<dbReference type="FunFam" id="2.60.40.10:FF:000129">
    <property type="entry name" value="CLUMA_CG018772, isoform A"/>
    <property type="match status" value="1"/>
</dbReference>
<reference evidence="4" key="1">
    <citation type="submission" date="2019-04" db="EMBL/GenBank/DDBJ databases">
        <title>An insight into the mialome of Ixodes scapularis.</title>
        <authorList>
            <person name="Ribeiro J.M."/>
            <person name="Mather T.N."/>
            <person name="Karim S."/>
        </authorList>
    </citation>
    <scope>NUCLEOTIDE SEQUENCE</scope>
</reference>
<dbReference type="InterPro" id="IPR007110">
    <property type="entry name" value="Ig-like_dom"/>
</dbReference>
<keyword evidence="2" id="KW-0732">Signal</keyword>
<feature type="chain" id="PRO_5020028509" evidence="2">
    <location>
        <begin position="24"/>
        <end position="551"/>
    </location>
</feature>
<dbReference type="Pfam" id="PF13927">
    <property type="entry name" value="Ig_3"/>
    <property type="match status" value="1"/>
</dbReference>
<proteinExistence type="predicted"/>
<dbReference type="SMART" id="SM00409">
    <property type="entry name" value="IG"/>
    <property type="match status" value="2"/>
</dbReference>
<dbReference type="FunFam" id="2.60.40.10:FF:000533">
    <property type="entry name" value="Uncharacterized protein, isoform A"/>
    <property type="match status" value="1"/>
</dbReference>
<dbReference type="PANTHER" id="PTHR23279:SF36">
    <property type="entry name" value="DEFECTIVE PROBOSCIS EXTENSION RESPONSE 9, ISOFORM A"/>
    <property type="match status" value="1"/>
</dbReference>
<dbReference type="VEuPathDB" id="VectorBase:ISCI023662"/>
<feature type="domain" description="Ig-like" evidence="3">
    <location>
        <begin position="49"/>
        <end position="140"/>
    </location>
</feature>
<dbReference type="OrthoDB" id="5969816at2759"/>
<dbReference type="InterPro" id="IPR003599">
    <property type="entry name" value="Ig_sub"/>
</dbReference>
<feature type="compositionally biased region" description="Polar residues" evidence="1">
    <location>
        <begin position="474"/>
        <end position="483"/>
    </location>
</feature>
<dbReference type="SUPFAM" id="SSF48726">
    <property type="entry name" value="Immunoglobulin"/>
    <property type="match status" value="2"/>
</dbReference>
<feature type="region of interest" description="Disordered" evidence="1">
    <location>
        <begin position="265"/>
        <end position="291"/>
    </location>
</feature>
<evidence type="ECO:0000313" key="4">
    <source>
        <dbReference type="EMBL" id="MOY39862.1"/>
    </source>
</evidence>
<protein>
    <submittedName>
        <fullName evidence="4">Putative neural cell adhesion molecule l1</fullName>
    </submittedName>
</protein>
<dbReference type="Pfam" id="PF07679">
    <property type="entry name" value="I-set"/>
    <property type="match status" value="1"/>
</dbReference>
<accession>A0A4D5RRC2</accession>
<evidence type="ECO:0000256" key="2">
    <source>
        <dbReference type="SAM" id="SignalP"/>
    </source>
</evidence>
<feature type="domain" description="Ig-like" evidence="3">
    <location>
        <begin position="143"/>
        <end position="248"/>
    </location>
</feature>
<dbReference type="AlphaFoldDB" id="A0A4D5RRC2"/>
<evidence type="ECO:0000259" key="3">
    <source>
        <dbReference type="PROSITE" id="PS50835"/>
    </source>
</evidence>
<feature type="region of interest" description="Disordered" evidence="1">
    <location>
        <begin position="474"/>
        <end position="501"/>
    </location>
</feature>
<dbReference type="EMBL" id="GHJT01005891">
    <property type="protein sequence ID" value="MOY39862.1"/>
    <property type="molecule type" value="Transcribed_RNA"/>
</dbReference>
<dbReference type="InterPro" id="IPR013783">
    <property type="entry name" value="Ig-like_fold"/>
</dbReference>
<dbReference type="InterPro" id="IPR013098">
    <property type="entry name" value="Ig_I-set"/>
</dbReference>
<dbReference type="CDD" id="cd00096">
    <property type="entry name" value="Ig"/>
    <property type="match status" value="1"/>
</dbReference>
<feature type="region of interest" description="Disordered" evidence="1">
    <location>
        <begin position="31"/>
        <end position="59"/>
    </location>
</feature>
<dbReference type="VEuPathDB" id="VectorBase:ISCW023662"/>
<sequence length="551" mass="59865">MLFFLLGTFAGIFLLASQGFAEAHSSRSKHYSHRSRFSGPRAPRAPDPPEPSPFFDNGTSRNVTTSAGKAVFLPCKVRHLGDRTVSWIRRRDLHVLTVGRFTYTSDQRFQTIHMENSDSWMLQIQYPQKKDAGVYECQVSTLPKISRFVTLNVIVSKASIPGGPTLYLNSGSTLNLTCEIMESPMAPDFVFWYHNGRVINYEINNRGISIHTEKLPKTLSRLLISNAQPQDSGNYSCVPSNAEPADITVHVLNGEQPAALWSHRPVTPSHDDDDDQYDVAEPHGLNSSNLGVKSVRNATGRHADSVPGGEVVAKHENGFVGDRNSSGTSSSQVATSNPRNVTVNVLNTQPLSDSFPLAEDKYHDLIEAYGGNTSEKGVSGERLEGNDTGVVNSSAHGTGTDGFTELSNDTIGVQRNTTAESAEDMHEEENATPVISNINQTTDSELGGIAVPNNTFRAWMVNTLKEKGINLSTIESHTKGPSSNLGNDWDLGDGGKESTSGRQRFSQLCSNVTDARVDALCSHVAILTDFVSTLTGALRDVLLVLKACMSD</sequence>
<dbReference type="VEuPathDB" id="VectorBase:ISCP_003624"/>
<dbReference type="InterPro" id="IPR003598">
    <property type="entry name" value="Ig_sub2"/>
</dbReference>
<dbReference type="InterPro" id="IPR037448">
    <property type="entry name" value="Zig-8"/>
</dbReference>
<organism evidence="4">
    <name type="scientific">Ixodes scapularis</name>
    <name type="common">Black-legged tick</name>
    <name type="synonym">Deer tick</name>
    <dbReference type="NCBI Taxonomy" id="6945"/>
    <lineage>
        <taxon>Eukaryota</taxon>
        <taxon>Metazoa</taxon>
        <taxon>Ecdysozoa</taxon>
        <taxon>Arthropoda</taxon>
        <taxon>Chelicerata</taxon>
        <taxon>Arachnida</taxon>
        <taxon>Acari</taxon>
        <taxon>Parasitiformes</taxon>
        <taxon>Ixodida</taxon>
        <taxon>Ixodoidea</taxon>
        <taxon>Ixodidae</taxon>
        <taxon>Ixodinae</taxon>
        <taxon>Ixodes</taxon>
    </lineage>
</organism>
<dbReference type="PROSITE" id="PS50835">
    <property type="entry name" value="IG_LIKE"/>
    <property type="match status" value="2"/>
</dbReference>
<dbReference type="SMART" id="SM00408">
    <property type="entry name" value="IGc2"/>
    <property type="match status" value="2"/>
</dbReference>
<name>A0A4D5RRC2_IXOSC</name>
<evidence type="ECO:0000256" key="1">
    <source>
        <dbReference type="SAM" id="MobiDB-lite"/>
    </source>
</evidence>
<feature type="compositionally biased region" description="Pro residues" evidence="1">
    <location>
        <begin position="43"/>
        <end position="52"/>
    </location>
</feature>